<comment type="caution">
    <text evidence="6">Lacks conserved residue(s) required for the propagation of feature annotation.</text>
</comment>
<accession>A0A9J7AKD1</accession>
<dbReference type="GO" id="GO:0070043">
    <property type="term" value="F:rRNA (guanine-N7-)-methyltransferase activity"/>
    <property type="evidence" value="ECO:0007669"/>
    <property type="project" value="UniProtKB-UniRule"/>
</dbReference>
<name>A0A9J7AKD1_9PROT</name>
<dbReference type="EMBL" id="CP102480">
    <property type="protein sequence ID" value="UUX47944.1"/>
    <property type="molecule type" value="Genomic_DNA"/>
</dbReference>
<comment type="function">
    <text evidence="6">Specifically methylates the N7 position of guanine in position 527 of 16S rRNA.</text>
</comment>
<comment type="catalytic activity">
    <reaction evidence="6">
        <text>guanosine(527) in 16S rRNA + S-adenosyl-L-methionine = N(7)-methylguanosine(527) in 16S rRNA + S-adenosyl-L-homocysteine</text>
        <dbReference type="Rhea" id="RHEA:42732"/>
        <dbReference type="Rhea" id="RHEA-COMP:10209"/>
        <dbReference type="Rhea" id="RHEA-COMP:10210"/>
        <dbReference type="ChEBI" id="CHEBI:57856"/>
        <dbReference type="ChEBI" id="CHEBI:59789"/>
        <dbReference type="ChEBI" id="CHEBI:74269"/>
        <dbReference type="ChEBI" id="CHEBI:74480"/>
        <dbReference type="EC" id="2.1.1.170"/>
    </reaction>
</comment>
<dbReference type="InterPro" id="IPR003682">
    <property type="entry name" value="rRNA_ssu_MeTfrase_G"/>
</dbReference>
<evidence type="ECO:0000256" key="5">
    <source>
        <dbReference type="ARBA" id="ARBA00022691"/>
    </source>
</evidence>
<gene>
    <name evidence="6 7" type="primary">rsmG</name>
    <name evidence="7" type="ORF">NUH88_10980</name>
</gene>
<keyword evidence="8" id="KW-1185">Reference proteome</keyword>
<keyword evidence="3 6" id="KW-0489">Methyltransferase</keyword>
<dbReference type="PANTHER" id="PTHR31760:SF0">
    <property type="entry name" value="S-ADENOSYL-L-METHIONINE-DEPENDENT METHYLTRANSFERASES SUPERFAMILY PROTEIN"/>
    <property type="match status" value="1"/>
</dbReference>
<feature type="binding site" evidence="6">
    <location>
        <position position="134"/>
    </location>
    <ligand>
        <name>S-adenosyl-L-methionine</name>
        <dbReference type="ChEBI" id="CHEBI:59789"/>
    </ligand>
</feature>
<dbReference type="SUPFAM" id="SSF53335">
    <property type="entry name" value="S-adenosyl-L-methionine-dependent methyltransferases"/>
    <property type="match status" value="1"/>
</dbReference>
<evidence type="ECO:0000313" key="8">
    <source>
        <dbReference type="Proteomes" id="UP001060336"/>
    </source>
</evidence>
<keyword evidence="5 6" id="KW-0949">S-adenosyl-L-methionine</keyword>
<dbReference type="KEGG" id="naci:NUH88_10980"/>
<comment type="similarity">
    <text evidence="6">Belongs to the methyltransferase superfamily. RNA methyltransferase RsmG family.</text>
</comment>
<evidence type="ECO:0000256" key="4">
    <source>
        <dbReference type="ARBA" id="ARBA00022679"/>
    </source>
</evidence>
<dbReference type="NCBIfam" id="TIGR00138">
    <property type="entry name" value="rsmG_gidB"/>
    <property type="match status" value="1"/>
</dbReference>
<evidence type="ECO:0000256" key="1">
    <source>
        <dbReference type="ARBA" id="ARBA00022490"/>
    </source>
</evidence>
<dbReference type="RefSeq" id="WP_257766453.1">
    <property type="nucleotide sequence ID" value="NZ_CP102480.1"/>
</dbReference>
<reference evidence="7" key="1">
    <citation type="submission" date="2022-08" db="EMBL/GenBank/DDBJ databases">
        <title>Nisaea acidiphila sp. nov., isolated from a marine algal debris and emended description of the genus Nisaea Urios et al. 2008.</title>
        <authorList>
            <person name="Kwon K."/>
        </authorList>
    </citation>
    <scope>NUCLEOTIDE SEQUENCE</scope>
    <source>
        <strain evidence="7">MEBiC11861</strain>
    </source>
</reference>
<feature type="binding site" evidence="6">
    <location>
        <position position="76"/>
    </location>
    <ligand>
        <name>S-adenosyl-L-methionine</name>
        <dbReference type="ChEBI" id="CHEBI:59789"/>
    </ligand>
</feature>
<evidence type="ECO:0000256" key="6">
    <source>
        <dbReference type="HAMAP-Rule" id="MF_00074"/>
    </source>
</evidence>
<proteinExistence type="inferred from homology"/>
<keyword evidence="4 6" id="KW-0808">Transferase</keyword>
<feature type="binding site" evidence="6">
    <location>
        <position position="71"/>
    </location>
    <ligand>
        <name>S-adenosyl-L-methionine</name>
        <dbReference type="ChEBI" id="CHEBI:59789"/>
    </ligand>
</feature>
<evidence type="ECO:0000313" key="7">
    <source>
        <dbReference type="EMBL" id="UUX47944.1"/>
    </source>
</evidence>
<dbReference type="Pfam" id="PF02527">
    <property type="entry name" value="GidB"/>
    <property type="match status" value="1"/>
</dbReference>
<organism evidence="7 8">
    <name type="scientific">Nisaea acidiphila</name>
    <dbReference type="NCBI Taxonomy" id="1862145"/>
    <lineage>
        <taxon>Bacteria</taxon>
        <taxon>Pseudomonadati</taxon>
        <taxon>Pseudomonadota</taxon>
        <taxon>Alphaproteobacteria</taxon>
        <taxon>Rhodospirillales</taxon>
        <taxon>Thalassobaculaceae</taxon>
        <taxon>Nisaea</taxon>
    </lineage>
</organism>
<keyword evidence="2 6" id="KW-0698">rRNA processing</keyword>
<protein>
    <recommendedName>
        <fullName evidence="6">Ribosomal RNA small subunit methyltransferase G</fullName>
        <ecNumber evidence="6">2.1.1.170</ecNumber>
    </recommendedName>
    <alternativeName>
        <fullName evidence="6">16S rRNA 7-methylguanosine methyltransferase</fullName>
        <shortName evidence="6">16S rRNA m7G methyltransferase</shortName>
    </alternativeName>
</protein>
<dbReference type="PANTHER" id="PTHR31760">
    <property type="entry name" value="S-ADENOSYL-L-METHIONINE-DEPENDENT METHYLTRANSFERASES SUPERFAMILY PROTEIN"/>
    <property type="match status" value="1"/>
</dbReference>
<dbReference type="HAMAP" id="MF_00074">
    <property type="entry name" value="16SrRNA_methyltr_G"/>
    <property type="match status" value="1"/>
</dbReference>
<sequence length="206" mass="22961">MSPEEFAARAGVSRETLERLKIYAGMVERYQRAINLVSRNTLKDIWLRHFLDSAQIFPELPPHHQRLLDIGSGAGFPGLVLAILGARDVHLCESDQRKAVFLREAARATGTEITVHASRVESVSPLDVDIVTARALATVDVLLDYSRPHMKDDAICLFLKGRAVEKELTTARERWNMAETLTPSWSDPEGCLLRLEGISYVGSHDA</sequence>
<dbReference type="AlphaFoldDB" id="A0A9J7AKD1"/>
<comment type="subcellular location">
    <subcellularLocation>
        <location evidence="6">Cytoplasm</location>
    </subcellularLocation>
</comment>
<dbReference type="GO" id="GO:0005829">
    <property type="term" value="C:cytosol"/>
    <property type="evidence" value="ECO:0007669"/>
    <property type="project" value="TreeGrafter"/>
</dbReference>
<dbReference type="Gene3D" id="3.40.50.150">
    <property type="entry name" value="Vaccinia Virus protein VP39"/>
    <property type="match status" value="1"/>
</dbReference>
<dbReference type="Proteomes" id="UP001060336">
    <property type="component" value="Chromosome"/>
</dbReference>
<dbReference type="InterPro" id="IPR029063">
    <property type="entry name" value="SAM-dependent_MTases_sf"/>
</dbReference>
<dbReference type="EC" id="2.1.1.170" evidence="6"/>
<keyword evidence="1 6" id="KW-0963">Cytoplasm</keyword>
<feature type="binding site" evidence="6">
    <location>
        <begin position="120"/>
        <end position="121"/>
    </location>
    <ligand>
        <name>S-adenosyl-L-methionine</name>
        <dbReference type="ChEBI" id="CHEBI:59789"/>
    </ligand>
</feature>
<evidence type="ECO:0000256" key="3">
    <source>
        <dbReference type="ARBA" id="ARBA00022603"/>
    </source>
</evidence>
<evidence type="ECO:0000256" key="2">
    <source>
        <dbReference type="ARBA" id="ARBA00022552"/>
    </source>
</evidence>